<dbReference type="Pfam" id="PF00155">
    <property type="entry name" value="Aminotran_1_2"/>
    <property type="match status" value="1"/>
</dbReference>
<organism evidence="5 6">
    <name type="scientific">Gemmiger gallinarum</name>
    <dbReference type="NCBI Taxonomy" id="2779354"/>
    <lineage>
        <taxon>Bacteria</taxon>
        <taxon>Bacillati</taxon>
        <taxon>Bacillota</taxon>
        <taxon>Clostridia</taxon>
        <taxon>Eubacteriales</taxon>
        <taxon>Gemmiger</taxon>
    </lineage>
</organism>
<dbReference type="InterPro" id="IPR004839">
    <property type="entry name" value="Aminotransferase_I/II_large"/>
</dbReference>
<dbReference type="GO" id="GO:0008483">
    <property type="term" value="F:transaminase activity"/>
    <property type="evidence" value="ECO:0007669"/>
    <property type="project" value="UniProtKB-KW"/>
</dbReference>
<dbReference type="SUPFAM" id="SSF53383">
    <property type="entry name" value="PLP-dependent transferases"/>
    <property type="match status" value="1"/>
</dbReference>
<evidence type="ECO:0000256" key="1">
    <source>
        <dbReference type="ARBA" id="ARBA00001933"/>
    </source>
</evidence>
<evidence type="ECO:0000259" key="4">
    <source>
        <dbReference type="Pfam" id="PF00155"/>
    </source>
</evidence>
<proteinExistence type="predicted"/>
<evidence type="ECO:0000313" key="6">
    <source>
        <dbReference type="Proteomes" id="UP000768567"/>
    </source>
</evidence>
<dbReference type="InterPro" id="IPR015424">
    <property type="entry name" value="PyrdxlP-dep_Trfase"/>
</dbReference>
<dbReference type="Gene3D" id="3.90.1150.10">
    <property type="entry name" value="Aspartate Aminotransferase, domain 1"/>
    <property type="match status" value="1"/>
</dbReference>
<gene>
    <name evidence="5" type="ORF">INF35_11870</name>
</gene>
<accession>A0ABR9R5S4</accession>
<dbReference type="Proteomes" id="UP000768567">
    <property type="component" value="Unassembled WGS sequence"/>
</dbReference>
<name>A0ABR9R5S4_9FIRM</name>
<protein>
    <submittedName>
        <fullName evidence="5">Aminotransferase class I/II-fold pyridoxal phosphate-dependent enzyme</fullName>
    </submittedName>
</protein>
<comment type="cofactor">
    <cofactor evidence="1">
        <name>pyridoxal 5'-phosphate</name>
        <dbReference type="ChEBI" id="CHEBI:597326"/>
    </cofactor>
</comment>
<dbReference type="Gene3D" id="3.40.640.10">
    <property type="entry name" value="Type I PLP-dependent aspartate aminotransferase-like (Major domain)"/>
    <property type="match status" value="1"/>
</dbReference>
<evidence type="ECO:0000256" key="3">
    <source>
        <dbReference type="ARBA" id="ARBA00022679"/>
    </source>
</evidence>
<dbReference type="PANTHER" id="PTHR42832">
    <property type="entry name" value="AMINO ACID AMINOTRANSFERASE"/>
    <property type="match status" value="1"/>
</dbReference>
<evidence type="ECO:0000313" key="5">
    <source>
        <dbReference type="EMBL" id="MBE5038484.1"/>
    </source>
</evidence>
<keyword evidence="6" id="KW-1185">Reference proteome</keyword>
<comment type="caution">
    <text evidence="5">The sequence shown here is derived from an EMBL/GenBank/DDBJ whole genome shotgun (WGS) entry which is preliminary data.</text>
</comment>
<reference evidence="5 6" key="1">
    <citation type="submission" date="2020-10" db="EMBL/GenBank/DDBJ databases">
        <title>ChiBAC.</title>
        <authorList>
            <person name="Zenner C."/>
            <person name="Hitch T.C.A."/>
            <person name="Clavel T."/>
        </authorList>
    </citation>
    <scope>NUCLEOTIDE SEQUENCE [LARGE SCALE GENOMIC DNA]</scope>
    <source>
        <strain evidence="5 6">DSM 109015</strain>
    </source>
</reference>
<feature type="domain" description="Aminotransferase class I/classII large" evidence="4">
    <location>
        <begin position="33"/>
        <end position="381"/>
    </location>
</feature>
<dbReference type="PANTHER" id="PTHR42832:SF3">
    <property type="entry name" value="L-GLUTAMINE--4-(METHYLSULFANYL)-2-OXOBUTANOATE AMINOTRANSFERASE"/>
    <property type="match status" value="1"/>
</dbReference>
<sequence>MQFSKRLDLFGPEIFAALNDKKVALEQQGKALYNLSVGTPDFPPAPHIKQALIDAAQSDENWKYSLRDIPEMLEAVCAYYKRRFGVEGLTPDQVMSFSGSQDGIGHLGMTLCNDGDLVLLPDPCYPVFMTGSLLGGAEPWYYHLTKENHFLPDVSAIPDDVADRAKYMLVSLPANPVGSVGSPELYREIVDFCRKHDILLIHDNAYSDIIFDGKVGGSVFNTPGAEEVAVEFFSLSKSFNVTGARISFLVGRRDVVAACKKLRTQIDFGMFLPIQKAAIAALTGPLDGVRAQCAEYQRRRDALCGGLRGIGWDVPDSHGSMFVWAPLPGGYTNSMTFCMDLIEKAGVICTPGSSFGPSGEGYVRFALTMPVERIQAAVSAIAASGILG</sequence>
<dbReference type="EMBL" id="JADCKC010000003">
    <property type="protein sequence ID" value="MBE5038484.1"/>
    <property type="molecule type" value="Genomic_DNA"/>
</dbReference>
<evidence type="ECO:0000256" key="2">
    <source>
        <dbReference type="ARBA" id="ARBA00022576"/>
    </source>
</evidence>
<dbReference type="InterPro" id="IPR015421">
    <property type="entry name" value="PyrdxlP-dep_Trfase_major"/>
</dbReference>
<dbReference type="InterPro" id="IPR015422">
    <property type="entry name" value="PyrdxlP-dep_Trfase_small"/>
</dbReference>
<keyword evidence="3" id="KW-0808">Transferase</keyword>
<dbReference type="CDD" id="cd00609">
    <property type="entry name" value="AAT_like"/>
    <property type="match status" value="1"/>
</dbReference>
<dbReference type="InterPro" id="IPR050881">
    <property type="entry name" value="LL-DAP_aminotransferase"/>
</dbReference>
<keyword evidence="2 5" id="KW-0032">Aminotransferase</keyword>